<reference evidence="2" key="2">
    <citation type="submission" date="2025-09" db="UniProtKB">
        <authorList>
            <consortium name="Ensembl"/>
        </authorList>
    </citation>
    <scope>IDENTIFICATION</scope>
</reference>
<dbReference type="GO" id="GO:0001525">
    <property type="term" value="P:angiogenesis"/>
    <property type="evidence" value="ECO:0007669"/>
    <property type="project" value="TreeGrafter"/>
</dbReference>
<name>A0A8C8DG39_9TELE</name>
<keyword evidence="3" id="KW-1185">Reference proteome</keyword>
<evidence type="ECO:0000313" key="2">
    <source>
        <dbReference type="Ensembl" id="ENSOSIP00000003895.1"/>
    </source>
</evidence>
<dbReference type="GeneTree" id="ENSGT00940000164726"/>
<dbReference type="Ensembl" id="ENSOSIT00000004174.1">
    <property type="protein sequence ID" value="ENSOSIP00000003895.1"/>
    <property type="gene ID" value="ENSOSIG00000002612.1"/>
</dbReference>
<organism evidence="2 3">
    <name type="scientific">Oryzias sinensis</name>
    <name type="common">Chinese medaka</name>
    <dbReference type="NCBI Taxonomy" id="183150"/>
    <lineage>
        <taxon>Eukaryota</taxon>
        <taxon>Metazoa</taxon>
        <taxon>Chordata</taxon>
        <taxon>Craniata</taxon>
        <taxon>Vertebrata</taxon>
        <taxon>Euteleostomi</taxon>
        <taxon>Actinopterygii</taxon>
        <taxon>Neopterygii</taxon>
        <taxon>Teleostei</taxon>
        <taxon>Neoteleostei</taxon>
        <taxon>Acanthomorphata</taxon>
        <taxon>Ovalentaria</taxon>
        <taxon>Atherinomorphae</taxon>
        <taxon>Beloniformes</taxon>
        <taxon>Adrianichthyidae</taxon>
        <taxon>Oryziinae</taxon>
        <taxon>Oryzias</taxon>
    </lineage>
</organism>
<protein>
    <recommendedName>
        <fullName evidence="1">Dilute domain-containing protein</fullName>
    </recommendedName>
</protein>
<dbReference type="AlphaFoldDB" id="A0A8C8DG39"/>
<accession>A0A8C8DG39</accession>
<dbReference type="SMART" id="SM01132">
    <property type="entry name" value="DIL"/>
    <property type="match status" value="1"/>
</dbReference>
<proteinExistence type="predicted"/>
<dbReference type="PANTHER" id="PTHR16027">
    <property type="entry name" value="DILUTE DOMAIN-CONTAINING PROTEIN YPR089W"/>
    <property type="match status" value="1"/>
</dbReference>
<feature type="domain" description="Dilute" evidence="1">
    <location>
        <begin position="1"/>
        <end position="241"/>
    </location>
</feature>
<dbReference type="InterPro" id="IPR002710">
    <property type="entry name" value="Dilute_dom"/>
</dbReference>
<sequence length="288" mass="31379">AAPTAGTLSSLGERVTAGTKEASSLCHEHLQHVLCSSFFTRAFLCRSNPLLLPPSQSMYSALFGLLDGNPFSDGGQLRVPGGLGSILEVLKEALQLLTAFQVHADITLQLCAYLFFFINASLFNALMDRGSVASFYQWSRGVQIRANLDLLMDWIQSVGLGDVASEFLQKLSAAVNLLATPKETLLQATWTSLRAEFAALNPAQLHHMLRAYGAGKSAPSRWRPSPEEEEDAARTGDILESFDCHPPLVLPSSCFHLELGKPVLEPALFQQLARLQEFAHGPTRASTR</sequence>
<dbReference type="GO" id="GO:0051020">
    <property type="term" value="F:GTPase binding"/>
    <property type="evidence" value="ECO:0007669"/>
    <property type="project" value="TreeGrafter"/>
</dbReference>
<reference evidence="2" key="1">
    <citation type="submission" date="2025-08" db="UniProtKB">
        <authorList>
            <consortium name="Ensembl"/>
        </authorList>
    </citation>
    <scope>IDENTIFICATION</scope>
</reference>
<dbReference type="GO" id="GO:0005911">
    <property type="term" value="C:cell-cell junction"/>
    <property type="evidence" value="ECO:0007669"/>
    <property type="project" value="TreeGrafter"/>
</dbReference>
<dbReference type="InterPro" id="IPR052072">
    <property type="entry name" value="Vascular_dev_regulator"/>
</dbReference>
<dbReference type="GO" id="GO:0035024">
    <property type="term" value="P:negative regulation of Rho protein signal transduction"/>
    <property type="evidence" value="ECO:0007669"/>
    <property type="project" value="TreeGrafter"/>
</dbReference>
<evidence type="ECO:0000259" key="1">
    <source>
        <dbReference type="PROSITE" id="PS51126"/>
    </source>
</evidence>
<dbReference type="PANTHER" id="PTHR16027:SF4">
    <property type="entry name" value="RAS-INTERACTING PROTEIN 1"/>
    <property type="match status" value="1"/>
</dbReference>
<dbReference type="Proteomes" id="UP000694383">
    <property type="component" value="Unplaced"/>
</dbReference>
<evidence type="ECO:0000313" key="3">
    <source>
        <dbReference type="Proteomes" id="UP000694383"/>
    </source>
</evidence>
<dbReference type="PROSITE" id="PS51126">
    <property type="entry name" value="DILUTE"/>
    <property type="match status" value="1"/>
</dbReference>
<dbReference type="Pfam" id="PF01843">
    <property type="entry name" value="DIL"/>
    <property type="match status" value="1"/>
</dbReference>